<dbReference type="Proteomes" id="UP000234275">
    <property type="component" value="Unassembled WGS sequence"/>
</dbReference>
<evidence type="ECO:0000259" key="2">
    <source>
        <dbReference type="Pfam" id="PF12146"/>
    </source>
</evidence>
<comment type="similarity">
    <text evidence="1">Belongs to the AB hydrolase superfamily. Lipase family.</text>
</comment>
<dbReference type="Pfam" id="PF12146">
    <property type="entry name" value="Hydrolase_4"/>
    <property type="match status" value="1"/>
</dbReference>
<dbReference type="RefSeq" id="XP_024702769.1">
    <property type="nucleotide sequence ID" value="XM_024844385.1"/>
</dbReference>
<feature type="signal peptide" evidence="1">
    <location>
        <begin position="1"/>
        <end position="19"/>
    </location>
</feature>
<evidence type="ECO:0000313" key="4">
    <source>
        <dbReference type="Proteomes" id="UP000234275"/>
    </source>
</evidence>
<evidence type="ECO:0000256" key="1">
    <source>
        <dbReference type="PIRNR" id="PIRNR029171"/>
    </source>
</evidence>
<keyword evidence="1" id="KW-0732">Signal</keyword>
<dbReference type="PIRSF" id="PIRSF029171">
    <property type="entry name" value="Esterase_LipA"/>
    <property type="match status" value="1"/>
</dbReference>
<sequence>MYRSLLGLAFLSLVIACHASPRVDFPDNCDADCQVSVKTALATEQAQWVSGNVSTDPFYANPSNLSAYAAGDIVRWEDLSPDVMSDKWSLPPGTTLSRFLYMSEDLDGRPIPASGFVLLPYANPAGDEGPLPTIAWAHGTAGGTRQCAPSNHRELYYAWEGPFALVQQGYAVVAPDYAGQGSDIPQGFMYESGALHAADVSLAIVAARKVLRGRISHEWVVVGHSEGGLTAWRTNERQARPGSAVGGFLGAVSGAPALRPLSLIPRSFRLAGGGPVGDVVSIYVLQSIARLVPSIRVEDYVSDIVASRIPLAEQGCLQTGDVLYGNLTVPQLYKNTSWLHHPDVVDWQKRYNGVGPHRLAAPMLVLQGLNDTLTYADLAEQDFDRTCHAFPETTAQYLRYPGLDHDPAFIAAQAQYLPWIRDRFDHISATSCEKSTIYTSARSSSQLRL</sequence>
<dbReference type="AlphaFoldDB" id="A0A2I2G3M6"/>
<proteinExistence type="inferred from homology"/>
<reference evidence="3 4" key="1">
    <citation type="submission" date="2016-12" db="EMBL/GenBank/DDBJ databases">
        <title>The genomes of Aspergillus section Nigri reveals drivers in fungal speciation.</title>
        <authorList>
            <consortium name="DOE Joint Genome Institute"/>
            <person name="Vesth T.C."/>
            <person name="Nybo J."/>
            <person name="Theobald S."/>
            <person name="Brandl J."/>
            <person name="Frisvad J.C."/>
            <person name="Nielsen K.F."/>
            <person name="Lyhne E.K."/>
            <person name="Kogle M.E."/>
            <person name="Kuo A."/>
            <person name="Riley R."/>
            <person name="Clum A."/>
            <person name="Nolan M."/>
            <person name="Lipzen A."/>
            <person name="Salamov A."/>
            <person name="Henrissat B."/>
            <person name="Wiebenga A."/>
            <person name="De Vries R.P."/>
            <person name="Grigoriev I.V."/>
            <person name="Mortensen U.H."/>
            <person name="Andersen M.R."/>
            <person name="Baker S.E."/>
        </authorList>
    </citation>
    <scope>NUCLEOTIDE SEQUENCE [LARGE SCALE GENOMIC DNA]</scope>
    <source>
        <strain evidence="3 4">IBT 23096</strain>
    </source>
</reference>
<dbReference type="GeneID" id="36552085"/>
<gene>
    <name evidence="3" type="ORF">P170DRAFT_359906</name>
</gene>
<dbReference type="InterPro" id="IPR005152">
    <property type="entry name" value="Lipase_secreted"/>
</dbReference>
<feature type="domain" description="Serine aminopeptidase S33" evidence="2">
    <location>
        <begin position="164"/>
        <end position="406"/>
    </location>
</feature>
<dbReference type="VEuPathDB" id="FungiDB:P170DRAFT_359906"/>
<comment type="caution">
    <text evidence="3">The sequence shown here is derived from an EMBL/GenBank/DDBJ whole genome shotgun (WGS) entry which is preliminary data.</text>
</comment>
<organism evidence="3 4">
    <name type="scientific">Aspergillus steynii IBT 23096</name>
    <dbReference type="NCBI Taxonomy" id="1392250"/>
    <lineage>
        <taxon>Eukaryota</taxon>
        <taxon>Fungi</taxon>
        <taxon>Dikarya</taxon>
        <taxon>Ascomycota</taxon>
        <taxon>Pezizomycotina</taxon>
        <taxon>Eurotiomycetes</taxon>
        <taxon>Eurotiomycetidae</taxon>
        <taxon>Eurotiales</taxon>
        <taxon>Aspergillaceae</taxon>
        <taxon>Aspergillus</taxon>
        <taxon>Aspergillus subgen. Circumdati</taxon>
    </lineage>
</organism>
<dbReference type="PROSITE" id="PS51257">
    <property type="entry name" value="PROKAR_LIPOPROTEIN"/>
    <property type="match status" value="1"/>
</dbReference>
<keyword evidence="4" id="KW-1185">Reference proteome</keyword>
<name>A0A2I2G3M6_9EURO</name>
<feature type="chain" id="PRO_5013989197" evidence="1">
    <location>
        <begin position="20"/>
        <end position="449"/>
    </location>
</feature>
<dbReference type="STRING" id="1392250.A0A2I2G3M6"/>
<dbReference type="PANTHER" id="PTHR34853:SF1">
    <property type="entry name" value="LIPASE 5"/>
    <property type="match status" value="1"/>
</dbReference>
<dbReference type="EMBL" id="MSFO01000005">
    <property type="protein sequence ID" value="PLB47467.1"/>
    <property type="molecule type" value="Genomic_DNA"/>
</dbReference>
<protein>
    <submittedName>
        <fullName evidence="3">Putative secretory lipase</fullName>
    </submittedName>
</protein>
<dbReference type="OrthoDB" id="5382058at2759"/>
<dbReference type="Gene3D" id="3.40.50.1820">
    <property type="entry name" value="alpha/beta hydrolase"/>
    <property type="match status" value="2"/>
</dbReference>
<dbReference type="GO" id="GO:0004806">
    <property type="term" value="F:triacylglycerol lipase activity"/>
    <property type="evidence" value="ECO:0007669"/>
    <property type="project" value="UniProtKB-UniRule"/>
</dbReference>
<dbReference type="GO" id="GO:0016042">
    <property type="term" value="P:lipid catabolic process"/>
    <property type="evidence" value="ECO:0007669"/>
    <property type="project" value="UniProtKB-UniRule"/>
</dbReference>
<evidence type="ECO:0000313" key="3">
    <source>
        <dbReference type="EMBL" id="PLB47467.1"/>
    </source>
</evidence>
<accession>A0A2I2G3M6</accession>
<dbReference type="SUPFAM" id="SSF53474">
    <property type="entry name" value="alpha/beta-Hydrolases"/>
    <property type="match status" value="1"/>
</dbReference>
<dbReference type="PANTHER" id="PTHR34853">
    <property type="match status" value="1"/>
</dbReference>
<dbReference type="InterPro" id="IPR022742">
    <property type="entry name" value="Hydrolase_4"/>
</dbReference>
<dbReference type="InterPro" id="IPR029058">
    <property type="entry name" value="AB_hydrolase_fold"/>
</dbReference>